<accession>A0A3M0FZJ4</accession>
<organism evidence="2 3">
    <name type="scientific">Tessaracoccus antarcticus</name>
    <dbReference type="NCBI Taxonomy" id="2479848"/>
    <lineage>
        <taxon>Bacteria</taxon>
        <taxon>Bacillati</taxon>
        <taxon>Actinomycetota</taxon>
        <taxon>Actinomycetes</taxon>
        <taxon>Propionibacteriales</taxon>
        <taxon>Propionibacteriaceae</taxon>
        <taxon>Tessaracoccus</taxon>
    </lineage>
</organism>
<sequence length="314" mass="33667">MTNNADHIGSLPVAPMALGTMYFGTTLTQPQAWECLDTAAALGATFWDTSNNYAFWAGGTGDESESVLGEWFASRGAHARDQIVLASKVGARPLAGHSDLDHVAGLSAPAIREQVTASLLRLRTDRLDVLYAHVDDQSVAFEETLGAFADLVEEGLVREVAASNLTAKRLAEALTVTTSHPYRALQQRFTYLQPAATADTAPQVVLDDATELIAETAGITLVGYSPLLSGAYTRKDRPLPSEYDTPANTVRLERLREVTKSSEMDAGQVVLAWMKQRPRAVIPIVGVSSPSQVRSAWSAVTTDIPAALMSILGQ</sequence>
<dbReference type="PANTHER" id="PTHR43364">
    <property type="entry name" value="NADH-SPECIFIC METHYLGLYOXAL REDUCTASE-RELATED"/>
    <property type="match status" value="1"/>
</dbReference>
<name>A0A3M0FZJ4_9ACTN</name>
<dbReference type="PANTHER" id="PTHR43364:SF6">
    <property type="entry name" value="OXIDOREDUCTASE-RELATED"/>
    <property type="match status" value="1"/>
</dbReference>
<protein>
    <submittedName>
        <fullName evidence="2">Aldo/keto reductase</fullName>
    </submittedName>
</protein>
<dbReference type="EMBL" id="REFW01000005">
    <property type="protein sequence ID" value="RMB57838.1"/>
    <property type="molecule type" value="Genomic_DNA"/>
</dbReference>
<gene>
    <name evidence="2" type="ORF">EAX62_15400</name>
</gene>
<keyword evidence="3" id="KW-1185">Reference proteome</keyword>
<comment type="caution">
    <text evidence="2">The sequence shown here is derived from an EMBL/GenBank/DDBJ whole genome shotgun (WGS) entry which is preliminary data.</text>
</comment>
<dbReference type="SUPFAM" id="SSF51430">
    <property type="entry name" value="NAD(P)-linked oxidoreductase"/>
    <property type="match status" value="1"/>
</dbReference>
<evidence type="ECO:0000313" key="3">
    <source>
        <dbReference type="Proteomes" id="UP000275256"/>
    </source>
</evidence>
<dbReference type="OrthoDB" id="3664926at2"/>
<proteinExistence type="predicted"/>
<evidence type="ECO:0000259" key="1">
    <source>
        <dbReference type="Pfam" id="PF00248"/>
    </source>
</evidence>
<feature type="domain" description="NADP-dependent oxidoreductase" evidence="1">
    <location>
        <begin position="15"/>
        <end position="303"/>
    </location>
</feature>
<dbReference type="InterPro" id="IPR036812">
    <property type="entry name" value="NAD(P)_OxRdtase_dom_sf"/>
</dbReference>
<evidence type="ECO:0000313" key="2">
    <source>
        <dbReference type="EMBL" id="RMB57838.1"/>
    </source>
</evidence>
<dbReference type="Proteomes" id="UP000275256">
    <property type="component" value="Unassembled WGS sequence"/>
</dbReference>
<dbReference type="InterPro" id="IPR023210">
    <property type="entry name" value="NADP_OxRdtase_dom"/>
</dbReference>
<dbReference type="Pfam" id="PF00248">
    <property type="entry name" value="Aldo_ket_red"/>
    <property type="match status" value="1"/>
</dbReference>
<dbReference type="AlphaFoldDB" id="A0A3M0FZJ4"/>
<dbReference type="Gene3D" id="3.20.20.100">
    <property type="entry name" value="NADP-dependent oxidoreductase domain"/>
    <property type="match status" value="1"/>
</dbReference>
<dbReference type="InterPro" id="IPR050523">
    <property type="entry name" value="AKR_Detox_Biosynth"/>
</dbReference>
<reference evidence="2 3" key="1">
    <citation type="submission" date="2018-10" db="EMBL/GenBank/DDBJ databases">
        <title>Tessaracoccus antarcticuss sp. nov., isolated from sediment.</title>
        <authorList>
            <person name="Zhou L.Y."/>
            <person name="Du Z.J."/>
        </authorList>
    </citation>
    <scope>NUCLEOTIDE SEQUENCE [LARGE SCALE GENOMIC DNA]</scope>
    <source>
        <strain evidence="2 3">JDX10</strain>
    </source>
</reference>
<dbReference type="GO" id="GO:0005829">
    <property type="term" value="C:cytosol"/>
    <property type="evidence" value="ECO:0007669"/>
    <property type="project" value="TreeGrafter"/>
</dbReference>